<reference evidence="6 7" key="1">
    <citation type="submission" date="2016-03" db="EMBL/GenBank/DDBJ databases">
        <title>Genome sequence of Nesiotobacter sp. nov., a moderately halophilic alphaproteobacterium isolated from the Yellow Sea, China.</title>
        <authorList>
            <person name="Zhang G."/>
            <person name="Zhang R."/>
        </authorList>
    </citation>
    <scope>NUCLEOTIDE SEQUENCE [LARGE SCALE GENOMIC DNA]</scope>
    <source>
        <strain evidence="6 7">WB1-6</strain>
    </source>
</reference>
<keyword evidence="2 3" id="KW-0975">Bacterial flagellum</keyword>
<keyword evidence="7" id="KW-1185">Reference proteome</keyword>
<keyword evidence="3" id="KW-0964">Secreted</keyword>
<comment type="caution">
    <text evidence="6">The sequence shown here is derived from an EMBL/GenBank/DDBJ whole genome shotgun (WGS) entry which is preliminary data.</text>
</comment>
<dbReference type="Proteomes" id="UP000185783">
    <property type="component" value="Unassembled WGS sequence"/>
</dbReference>
<dbReference type="AlphaFoldDB" id="A0A1U7JEF5"/>
<dbReference type="Pfam" id="PF00669">
    <property type="entry name" value="Flagellin_N"/>
    <property type="match status" value="1"/>
</dbReference>
<dbReference type="OrthoDB" id="7312911at2"/>
<evidence type="ECO:0000256" key="1">
    <source>
        <dbReference type="ARBA" id="ARBA00005709"/>
    </source>
</evidence>
<dbReference type="Pfam" id="PF00700">
    <property type="entry name" value="Flagellin_C"/>
    <property type="match status" value="1"/>
</dbReference>
<proteinExistence type="inferred from homology"/>
<evidence type="ECO:0000259" key="4">
    <source>
        <dbReference type="Pfam" id="PF00669"/>
    </source>
</evidence>
<dbReference type="STRING" id="197461.A3843_15260"/>
<evidence type="ECO:0000256" key="2">
    <source>
        <dbReference type="ARBA" id="ARBA00023143"/>
    </source>
</evidence>
<dbReference type="GO" id="GO:0005576">
    <property type="term" value="C:extracellular region"/>
    <property type="evidence" value="ECO:0007669"/>
    <property type="project" value="UniProtKB-SubCell"/>
</dbReference>
<dbReference type="PANTHER" id="PTHR42792">
    <property type="entry name" value="FLAGELLIN"/>
    <property type="match status" value="1"/>
</dbReference>
<evidence type="ECO:0000313" key="6">
    <source>
        <dbReference type="EMBL" id="OKL43085.1"/>
    </source>
</evidence>
<accession>A0A1U7JEF5</accession>
<evidence type="ECO:0000259" key="5">
    <source>
        <dbReference type="Pfam" id="PF00700"/>
    </source>
</evidence>
<dbReference type="RefSeq" id="WP_028482871.1">
    <property type="nucleotide sequence ID" value="NZ_LVVZ01000022.1"/>
</dbReference>
<organism evidence="6 7">
    <name type="scientific">Pseudovibrio exalbescens</name>
    <dbReference type="NCBI Taxonomy" id="197461"/>
    <lineage>
        <taxon>Bacteria</taxon>
        <taxon>Pseudomonadati</taxon>
        <taxon>Pseudomonadota</taxon>
        <taxon>Alphaproteobacteria</taxon>
        <taxon>Hyphomicrobiales</taxon>
        <taxon>Stappiaceae</taxon>
        <taxon>Pseudovibrio</taxon>
    </lineage>
</organism>
<dbReference type="InterPro" id="IPR001492">
    <property type="entry name" value="Flagellin"/>
</dbReference>
<sequence length="353" mass="38022">MAIYNVSSMTMSSRMVQFIQEGNNELHRLTIENATGKHADLGLAVGAQAGTASSLRNDFNYAERLDLSNSQTEMKLDVAYQSVDTLREAADAFRSQMIGVRDTGGSIITLSKLANTEMDSLTSLLNTSAGGVYVFGGENVGSGPMQDFEASAKAAIEAEFATHFGFPLSDSANTKNITKAQMQTFLDDTFNDEASATNQFNAANWGANWSNATDTVMSANIETGVNVNSTQSANDQSFKQLAKAYAMVGLIGAADLDPETESVVIDNSVAAITQGIDGINKVQTDIGAVQHRLDLAEKSLDNRMSTLNIRVNEIENVDPNEVAVRLTEAETQLEANYAITSRLNKLSLLNYIR</sequence>
<feature type="domain" description="Flagellin C-terminal" evidence="5">
    <location>
        <begin position="270"/>
        <end position="352"/>
    </location>
</feature>
<evidence type="ECO:0000313" key="7">
    <source>
        <dbReference type="Proteomes" id="UP000185783"/>
    </source>
</evidence>
<comment type="similarity">
    <text evidence="1 3">Belongs to the bacterial flagellin family.</text>
</comment>
<dbReference type="NCBIfam" id="NF004669">
    <property type="entry name" value="PRK06008.1"/>
    <property type="match status" value="1"/>
</dbReference>
<dbReference type="GO" id="GO:0005198">
    <property type="term" value="F:structural molecule activity"/>
    <property type="evidence" value="ECO:0007669"/>
    <property type="project" value="UniProtKB-UniRule"/>
</dbReference>
<dbReference type="SUPFAM" id="SSF64518">
    <property type="entry name" value="Phase 1 flagellin"/>
    <property type="match status" value="1"/>
</dbReference>
<comment type="function">
    <text evidence="3">Flagellin is the subunit protein which polymerizes to form the filaments of bacterial flagella.</text>
</comment>
<dbReference type="InterPro" id="IPR046358">
    <property type="entry name" value="Flagellin_C"/>
</dbReference>
<dbReference type="InterPro" id="IPR001029">
    <property type="entry name" value="Flagellin_N"/>
</dbReference>
<dbReference type="PANTHER" id="PTHR42792:SF1">
    <property type="entry name" value="FLAGELLAR HOOK-ASSOCIATED PROTEIN 3"/>
    <property type="match status" value="1"/>
</dbReference>
<feature type="domain" description="Flagellin N-terminal" evidence="4">
    <location>
        <begin position="6"/>
        <end position="139"/>
    </location>
</feature>
<comment type="subcellular location">
    <subcellularLocation>
        <location evidence="3">Secreted</location>
    </subcellularLocation>
    <subcellularLocation>
        <location evidence="3">Bacterial flagellum</location>
    </subcellularLocation>
</comment>
<dbReference type="Gene3D" id="1.20.1330.10">
    <property type="entry name" value="f41 fragment of flagellin, N-terminal domain"/>
    <property type="match status" value="1"/>
</dbReference>
<dbReference type="GO" id="GO:0009288">
    <property type="term" value="C:bacterial-type flagellum"/>
    <property type="evidence" value="ECO:0007669"/>
    <property type="project" value="UniProtKB-SubCell"/>
</dbReference>
<protein>
    <recommendedName>
        <fullName evidence="3">Flagellin</fullName>
    </recommendedName>
</protein>
<evidence type="ECO:0000256" key="3">
    <source>
        <dbReference type="RuleBase" id="RU362073"/>
    </source>
</evidence>
<name>A0A1U7JEF5_9HYPH</name>
<gene>
    <name evidence="6" type="ORF">A3843_15260</name>
</gene>
<dbReference type="EMBL" id="LVVZ01000022">
    <property type="protein sequence ID" value="OKL43085.1"/>
    <property type="molecule type" value="Genomic_DNA"/>
</dbReference>